<dbReference type="KEGG" id="aali:118464516"/>
<dbReference type="GeneID" id="118464516"/>
<dbReference type="GO" id="GO:0004867">
    <property type="term" value="F:serine-type endopeptidase inhibitor activity"/>
    <property type="evidence" value="ECO:0007669"/>
    <property type="project" value="UniProtKB-KW"/>
</dbReference>
<dbReference type="InterPro" id="IPR042178">
    <property type="entry name" value="Serpin_sf_1"/>
</dbReference>
<evidence type="ECO:0000259" key="5">
    <source>
        <dbReference type="SMART" id="SM00093"/>
    </source>
</evidence>
<dbReference type="CDD" id="cd19601">
    <property type="entry name" value="serpin42Da-like"/>
    <property type="match status" value="1"/>
</dbReference>
<comment type="similarity">
    <text evidence="1 4">Belongs to the serpin family.</text>
</comment>
<dbReference type="InterPro" id="IPR000215">
    <property type="entry name" value="Serpin_fam"/>
</dbReference>
<dbReference type="GO" id="GO:0005615">
    <property type="term" value="C:extracellular space"/>
    <property type="evidence" value="ECO:0007669"/>
    <property type="project" value="InterPro"/>
</dbReference>
<evidence type="ECO:0000313" key="6">
    <source>
        <dbReference type="EnsemblMetazoa" id="AALB004183-PA"/>
    </source>
</evidence>
<name>A0A182FCE8_ANOAL</name>
<evidence type="ECO:0000256" key="1">
    <source>
        <dbReference type="ARBA" id="ARBA00009500"/>
    </source>
</evidence>
<dbReference type="OrthoDB" id="671595at2759"/>
<dbReference type="InterPro" id="IPR036186">
    <property type="entry name" value="Serpin_sf"/>
</dbReference>
<evidence type="ECO:0000256" key="2">
    <source>
        <dbReference type="ARBA" id="ARBA00022690"/>
    </source>
</evidence>
<evidence type="ECO:0000256" key="3">
    <source>
        <dbReference type="ARBA" id="ARBA00022900"/>
    </source>
</evidence>
<dbReference type="AlphaFoldDB" id="A0A182FCE8"/>
<dbReference type="EnsemblMetazoa" id="AALB004183-RA">
    <property type="protein sequence ID" value="AALB004183-PA"/>
    <property type="gene ID" value="AALB004183"/>
</dbReference>
<accession>A0A182FCE8</accession>
<dbReference type="InterPro" id="IPR042185">
    <property type="entry name" value="Serpin_sf_2"/>
</dbReference>
<sequence length="401" mass="44900">MGCALPKIFKRQKEDSNGQELPDTIDAKYVRQSNKIAIQLYQRVSVQASDGNVLISPLSISACLSLVAMGAGGVTADEILSVLRYGGADQKQQVAEWYGRLMDRLASDTSIALANKLYIREGFNVKRSFHKIAITNFQSDVQKINFAQNKIAAKTINDWVERKTNNKINDLISPDSLDERTGMVLVDAVHFKGIWSHQFQTVNTYPRPFWFSDTESRDVPMMYIQEYFAWISFEDQEFSALELTYSNSNVTMLVLVPVNREGLAALEERLPSINFINLRNEMKISEVKVYLPKFEIDFSLDLNDVLTSLGMGRMFSDSAEFPDMLESGGPLKVSKAIHKAFIDVNEVGTGAAADTALQCKEHSEEFSTKPVIVFTADHPFIYVLMSQDKGVYAIGKVTNPG</sequence>
<evidence type="ECO:0000256" key="4">
    <source>
        <dbReference type="RuleBase" id="RU000411"/>
    </source>
</evidence>
<dbReference type="SUPFAM" id="SSF56574">
    <property type="entry name" value="Serpins"/>
    <property type="match status" value="1"/>
</dbReference>
<evidence type="ECO:0000313" key="7">
    <source>
        <dbReference type="Proteomes" id="UP000069272"/>
    </source>
</evidence>
<dbReference type="InterPro" id="IPR023796">
    <property type="entry name" value="Serpin_dom"/>
</dbReference>
<dbReference type="Pfam" id="PF00079">
    <property type="entry name" value="Serpin"/>
    <property type="match status" value="1"/>
</dbReference>
<reference evidence="6" key="2">
    <citation type="submission" date="2022-08" db="UniProtKB">
        <authorList>
            <consortium name="EnsemblMetazoa"/>
        </authorList>
    </citation>
    <scope>IDENTIFICATION</scope>
    <source>
        <strain evidence="6">STECLA/ALBI9_A</strain>
    </source>
</reference>
<dbReference type="VEuPathDB" id="VectorBase:AALB004183"/>
<dbReference type="SMART" id="SM00093">
    <property type="entry name" value="SERPIN"/>
    <property type="match status" value="1"/>
</dbReference>
<organism evidence="6 7">
    <name type="scientific">Anopheles albimanus</name>
    <name type="common">New world malaria mosquito</name>
    <dbReference type="NCBI Taxonomy" id="7167"/>
    <lineage>
        <taxon>Eukaryota</taxon>
        <taxon>Metazoa</taxon>
        <taxon>Ecdysozoa</taxon>
        <taxon>Arthropoda</taxon>
        <taxon>Hexapoda</taxon>
        <taxon>Insecta</taxon>
        <taxon>Pterygota</taxon>
        <taxon>Neoptera</taxon>
        <taxon>Endopterygota</taxon>
        <taxon>Diptera</taxon>
        <taxon>Nematocera</taxon>
        <taxon>Culicoidea</taxon>
        <taxon>Culicidae</taxon>
        <taxon>Anophelinae</taxon>
        <taxon>Anopheles</taxon>
    </lineage>
</organism>
<dbReference type="VEuPathDB" id="VectorBase:AALB20_029034"/>
<dbReference type="Gene3D" id="2.30.39.10">
    <property type="entry name" value="Alpha-1-antitrypsin, domain 1"/>
    <property type="match status" value="1"/>
</dbReference>
<dbReference type="Gene3D" id="3.30.497.10">
    <property type="entry name" value="Antithrombin, subunit I, domain 2"/>
    <property type="match status" value="1"/>
</dbReference>
<dbReference type="PROSITE" id="PS00284">
    <property type="entry name" value="SERPIN"/>
    <property type="match status" value="1"/>
</dbReference>
<reference evidence="6 7" key="1">
    <citation type="journal article" date="2017" name="G3 (Bethesda)">
        <title>The Physical Genome Mapping of Anopheles albimanus Corrected Scaffold Misassemblies and Identified Interarm Rearrangements in Genus Anopheles.</title>
        <authorList>
            <person name="Artemov G.N."/>
            <person name="Peery A.N."/>
            <person name="Jiang X."/>
            <person name="Tu Z."/>
            <person name="Stegniy V.N."/>
            <person name="Sharakhova M.V."/>
            <person name="Sharakhov I.V."/>
        </authorList>
    </citation>
    <scope>NUCLEOTIDE SEQUENCE [LARGE SCALE GENOMIC DNA]</scope>
    <source>
        <strain evidence="6 7">ALBI9_A</strain>
    </source>
</reference>
<keyword evidence="7" id="KW-1185">Reference proteome</keyword>
<dbReference type="STRING" id="7167.A0A182FCE8"/>
<dbReference type="PANTHER" id="PTHR11461">
    <property type="entry name" value="SERINE PROTEASE INHIBITOR, SERPIN"/>
    <property type="match status" value="1"/>
</dbReference>
<keyword evidence="2" id="KW-0646">Protease inhibitor</keyword>
<feature type="domain" description="Serpin" evidence="5">
    <location>
        <begin position="38"/>
        <end position="400"/>
    </location>
</feature>
<protein>
    <recommendedName>
        <fullName evidence="5">Serpin domain-containing protein</fullName>
    </recommendedName>
</protein>
<dbReference type="Proteomes" id="UP000069272">
    <property type="component" value="Chromosome 3L"/>
</dbReference>
<dbReference type="RefSeq" id="XP_035787846.1">
    <property type="nucleotide sequence ID" value="XM_035931953.1"/>
</dbReference>
<proteinExistence type="inferred from homology"/>
<dbReference type="PANTHER" id="PTHR11461:SF211">
    <property type="entry name" value="GH10112P-RELATED"/>
    <property type="match status" value="1"/>
</dbReference>
<keyword evidence="3" id="KW-0722">Serine protease inhibitor</keyword>
<dbReference type="InterPro" id="IPR023795">
    <property type="entry name" value="Serpin_CS"/>
</dbReference>